<dbReference type="Proteomes" id="UP000266067">
    <property type="component" value="Unassembled WGS sequence"/>
</dbReference>
<dbReference type="EMBL" id="QXFH01000069">
    <property type="protein sequence ID" value="RIV35852.1"/>
    <property type="molecule type" value="Genomic_DNA"/>
</dbReference>
<dbReference type="PANTHER" id="PTHR43280:SF29">
    <property type="entry name" value="ARAC-FAMILY TRANSCRIPTIONAL REGULATOR"/>
    <property type="match status" value="1"/>
</dbReference>
<evidence type="ECO:0000256" key="1">
    <source>
        <dbReference type="ARBA" id="ARBA00023015"/>
    </source>
</evidence>
<evidence type="ECO:0000256" key="2">
    <source>
        <dbReference type="ARBA" id="ARBA00023125"/>
    </source>
</evidence>
<dbReference type="SUPFAM" id="SSF46689">
    <property type="entry name" value="Homeodomain-like"/>
    <property type="match status" value="1"/>
</dbReference>
<proteinExistence type="predicted"/>
<dbReference type="RefSeq" id="WP_119606847.1">
    <property type="nucleotide sequence ID" value="NZ_QXFH01000069.1"/>
</dbReference>
<evidence type="ECO:0000313" key="7">
    <source>
        <dbReference type="Proteomes" id="UP000266067"/>
    </source>
</evidence>
<feature type="domain" description="HTH araC/xylS-type" evidence="5">
    <location>
        <begin position="264"/>
        <end position="368"/>
    </location>
</feature>
<evidence type="ECO:0000256" key="3">
    <source>
        <dbReference type="ARBA" id="ARBA00023163"/>
    </source>
</evidence>
<keyword evidence="4" id="KW-0812">Transmembrane</keyword>
<dbReference type="GO" id="GO:0003700">
    <property type="term" value="F:DNA-binding transcription factor activity"/>
    <property type="evidence" value="ECO:0007669"/>
    <property type="project" value="InterPro"/>
</dbReference>
<dbReference type="OrthoDB" id="9779074at2"/>
<dbReference type="InterPro" id="IPR009057">
    <property type="entry name" value="Homeodomain-like_sf"/>
</dbReference>
<accession>A0A3A1NFU1</accession>
<comment type="caution">
    <text evidence="6">The sequence shown here is derived from an EMBL/GenBank/DDBJ whole genome shotgun (WGS) entry which is preliminary data.</text>
</comment>
<keyword evidence="3" id="KW-0804">Transcription</keyword>
<sequence>MSSPNPILTTIIFIFAAQAIILGILLLAKRPRSQSQIFLSLLIFFFALMALNIALVNVLSSYNMMDTFRYVQLELLYGIGPALYFYTKSITDNDFKFSKKDLIHFVPLLLEFIFYRTAFYRLGADGLYQTQPHPYTKFYLAEQWLGILSITIYSIISLLVLFRYQIWLKQRFSNLENKSLHWLKAPIIIYSVFWIGWMVLTEIDRFVFDRDLRDAYFLPTFVGLAIVTYWIGFKGYLKARTETSGYSSKKNISEDNIHNPAWAEKITEVMESQKPYLDSELDLTKLSKLVNLNPKQVSHTINRSFSKNFYEYVNSYRVEAFKQLAAKPENKKLTLLGLAFDCGFKSKSTFNDVFKKTTGTTPSEYVNQLKKESEKKQSVAS</sequence>
<dbReference type="Pfam" id="PF12833">
    <property type="entry name" value="HTH_18"/>
    <property type="match status" value="1"/>
</dbReference>
<keyword evidence="2" id="KW-0238">DNA-binding</keyword>
<dbReference type="SMART" id="SM00342">
    <property type="entry name" value="HTH_ARAC"/>
    <property type="match status" value="1"/>
</dbReference>
<keyword evidence="4" id="KW-0472">Membrane</keyword>
<feature type="transmembrane region" description="Helical" evidence="4">
    <location>
        <begin position="215"/>
        <end position="233"/>
    </location>
</feature>
<dbReference type="AlphaFoldDB" id="A0A3A1NFU1"/>
<feature type="transmembrane region" description="Helical" evidence="4">
    <location>
        <begin position="102"/>
        <end position="123"/>
    </location>
</feature>
<dbReference type="Gene3D" id="1.10.10.60">
    <property type="entry name" value="Homeodomain-like"/>
    <property type="match status" value="2"/>
</dbReference>
<dbReference type="InterPro" id="IPR018060">
    <property type="entry name" value="HTH_AraC"/>
</dbReference>
<feature type="transmembrane region" description="Helical" evidence="4">
    <location>
        <begin position="39"/>
        <end position="62"/>
    </location>
</feature>
<dbReference type="PROSITE" id="PS01124">
    <property type="entry name" value="HTH_ARAC_FAMILY_2"/>
    <property type="match status" value="1"/>
</dbReference>
<dbReference type="PANTHER" id="PTHR43280">
    <property type="entry name" value="ARAC-FAMILY TRANSCRIPTIONAL REGULATOR"/>
    <property type="match status" value="1"/>
</dbReference>
<keyword evidence="7" id="KW-1185">Reference proteome</keyword>
<reference evidence="6 7" key="1">
    <citation type="submission" date="2018-08" db="EMBL/GenBank/DDBJ databases">
        <title>Proposal of Muricauda 72 sp.nov. and Muricauda NH166 sp.nov., isolated from seawater.</title>
        <authorList>
            <person name="Cheng H."/>
            <person name="Wu Y.-H."/>
            <person name="Guo L.-L."/>
            <person name="Xu X.-W."/>
        </authorList>
    </citation>
    <scope>NUCLEOTIDE SEQUENCE [LARGE SCALE GENOMIC DNA]</scope>
    <source>
        <strain evidence="6 7">KCTC 22173</strain>
    </source>
</reference>
<feature type="transmembrane region" description="Helical" evidence="4">
    <location>
        <begin position="143"/>
        <end position="162"/>
    </location>
</feature>
<organism evidence="6 7">
    <name type="scientific">Flagellimonas lutimaris</name>
    <dbReference type="NCBI Taxonomy" id="475082"/>
    <lineage>
        <taxon>Bacteria</taxon>
        <taxon>Pseudomonadati</taxon>
        <taxon>Bacteroidota</taxon>
        <taxon>Flavobacteriia</taxon>
        <taxon>Flavobacteriales</taxon>
        <taxon>Flavobacteriaceae</taxon>
        <taxon>Flagellimonas</taxon>
    </lineage>
</organism>
<evidence type="ECO:0000259" key="5">
    <source>
        <dbReference type="PROSITE" id="PS01124"/>
    </source>
</evidence>
<evidence type="ECO:0000313" key="6">
    <source>
        <dbReference type="EMBL" id="RIV35852.1"/>
    </source>
</evidence>
<evidence type="ECO:0000256" key="4">
    <source>
        <dbReference type="SAM" id="Phobius"/>
    </source>
</evidence>
<name>A0A3A1NFU1_9FLAO</name>
<feature type="transmembrane region" description="Helical" evidence="4">
    <location>
        <begin position="182"/>
        <end position="200"/>
    </location>
</feature>
<feature type="transmembrane region" description="Helical" evidence="4">
    <location>
        <begin position="6"/>
        <end position="27"/>
    </location>
</feature>
<gene>
    <name evidence="6" type="ORF">D2V08_04325</name>
</gene>
<keyword evidence="4" id="KW-1133">Transmembrane helix</keyword>
<dbReference type="GO" id="GO:0043565">
    <property type="term" value="F:sequence-specific DNA binding"/>
    <property type="evidence" value="ECO:0007669"/>
    <property type="project" value="InterPro"/>
</dbReference>
<protein>
    <submittedName>
        <fullName evidence="6">AraC family transcriptional regulator</fullName>
    </submittedName>
</protein>
<keyword evidence="1" id="KW-0805">Transcription regulation</keyword>